<dbReference type="SUPFAM" id="SSF52833">
    <property type="entry name" value="Thioredoxin-like"/>
    <property type="match status" value="1"/>
</dbReference>
<dbReference type="Pfam" id="PF01323">
    <property type="entry name" value="DSBA"/>
    <property type="match status" value="1"/>
</dbReference>
<dbReference type="GO" id="GO:0016491">
    <property type="term" value="F:oxidoreductase activity"/>
    <property type="evidence" value="ECO:0007669"/>
    <property type="project" value="InterPro"/>
</dbReference>
<dbReference type="InterPro" id="IPR041205">
    <property type="entry name" value="ScsC_N"/>
</dbReference>
<sequence length="266" mass="30171">MQHIIGKILVMFVVVIGVLFVFKTMKTYSTNPVSVEVKQSEDARKCEEERVQEIIKDYLLKTPEIIIESIEGLQKRKVQENETKVNNYLKDNKLGIEDSTSFPVIGNKDGDVTIIVFYDYNCSYCKKSDASINELLQNDPKVKVVLRPLPILGDASEYLARIVLAVYKVNPSKFKAVHDELIKIRDVSKESIKELLTENGLNATEIEEIADSNEIKDLITQNMKIARSLRIQGVPAYIIDSKLIPGLIDFPQLLNIVKEIRDNKSS</sequence>
<feature type="domain" description="Thioredoxin" evidence="2">
    <location>
        <begin position="56"/>
        <end position="262"/>
    </location>
</feature>
<reference evidence="3 4" key="2">
    <citation type="journal article" date="2016" name="Int. J. Syst. Evol. Microbiol.">
        <title>Rickettsia amblyommatis sp. nov., a spotted fever group Rickettsia associated with multiple species of Amblyomma ticks in North, Central and South America.</title>
        <authorList>
            <person name="Karpathy S.E."/>
            <person name="Slater K.S."/>
            <person name="Goldsmith C.S."/>
            <person name="Nicholson W.L."/>
            <person name="Paddock C.D."/>
        </authorList>
    </citation>
    <scope>NUCLEOTIDE SEQUENCE [LARGE SCALE GENOMIC DNA]</scope>
    <source>
        <strain evidence="3 4">GAT-30V</strain>
    </source>
</reference>
<dbReference type="HOGENOM" id="CLU_000288_47_4_5"/>
<dbReference type="PROSITE" id="PS51352">
    <property type="entry name" value="THIOREDOXIN_2"/>
    <property type="match status" value="1"/>
</dbReference>
<dbReference type="Gene3D" id="3.40.30.10">
    <property type="entry name" value="Glutaredoxin"/>
    <property type="match status" value="1"/>
</dbReference>
<evidence type="ECO:0000313" key="4">
    <source>
        <dbReference type="Proteomes" id="UP000008005"/>
    </source>
</evidence>
<keyword evidence="1" id="KW-1133">Transmembrane helix</keyword>
<dbReference type="Proteomes" id="UP000008005">
    <property type="component" value="Chromosome"/>
</dbReference>
<reference evidence="4" key="1">
    <citation type="submission" date="2012-02" db="EMBL/GenBank/DDBJ databases">
        <title>Complete genome sequence of Candidatus Rickettsia amblyommii strain GAT-30V.</title>
        <authorList>
            <person name="Johnson S.L."/>
            <person name="Munk A.C."/>
            <person name="Han S."/>
            <person name="Bruce D.C."/>
            <person name="Dasch G.A."/>
        </authorList>
    </citation>
    <scope>NUCLEOTIDE SEQUENCE [LARGE SCALE GENOMIC DNA]</scope>
    <source>
        <strain evidence="4">GAT-30V</strain>
    </source>
</reference>
<feature type="transmembrane region" description="Helical" evidence="1">
    <location>
        <begin position="6"/>
        <end position="22"/>
    </location>
</feature>
<dbReference type="KEGG" id="ram:MCE_03870"/>
<keyword evidence="1" id="KW-0472">Membrane</keyword>
<dbReference type="EMBL" id="CP003334">
    <property type="protein sequence ID" value="AFC69697.1"/>
    <property type="molecule type" value="Genomic_DNA"/>
</dbReference>
<accession>H8K5A3</accession>
<dbReference type="InterPro" id="IPR013766">
    <property type="entry name" value="Thioredoxin_domain"/>
</dbReference>
<evidence type="ECO:0000313" key="3">
    <source>
        <dbReference type="EMBL" id="AFC69697.1"/>
    </source>
</evidence>
<dbReference type="PANTHER" id="PTHR35891">
    <property type="entry name" value="THIOL:DISULFIDE INTERCHANGE PROTEIN DSBA"/>
    <property type="match status" value="1"/>
</dbReference>
<dbReference type="InterPro" id="IPR050824">
    <property type="entry name" value="Thiol_disulfide_DsbA"/>
</dbReference>
<dbReference type="PANTHER" id="PTHR35891:SF3">
    <property type="entry name" value="THIOL:DISULFIDE INTERCHANGE PROTEIN DSBL"/>
    <property type="match status" value="1"/>
</dbReference>
<dbReference type="CDD" id="cd03023">
    <property type="entry name" value="DsbA_Com1_like"/>
    <property type="match status" value="1"/>
</dbReference>
<dbReference type="InterPro" id="IPR001853">
    <property type="entry name" value="DSBA-like_thioredoxin_dom"/>
</dbReference>
<proteinExistence type="predicted"/>
<dbReference type="RefSeq" id="WP_014392216.1">
    <property type="nucleotide sequence ID" value="NC_017028.1"/>
</dbReference>
<gene>
    <name evidence="3" type="ordered locus">MCE_03870</name>
</gene>
<keyword evidence="1" id="KW-0812">Transmembrane</keyword>
<dbReference type="Pfam" id="PF18312">
    <property type="entry name" value="ScsC_N"/>
    <property type="match status" value="1"/>
</dbReference>
<organism evidence="3 4">
    <name type="scientific">Rickettsia amblyommatis (strain GAT-30V)</name>
    <name type="common">Rickettsia amblyommii</name>
    <dbReference type="NCBI Taxonomy" id="1105111"/>
    <lineage>
        <taxon>Bacteria</taxon>
        <taxon>Pseudomonadati</taxon>
        <taxon>Pseudomonadota</taxon>
        <taxon>Alphaproteobacteria</taxon>
        <taxon>Rickettsiales</taxon>
        <taxon>Rickettsiaceae</taxon>
        <taxon>Rickettsieae</taxon>
        <taxon>Rickettsia</taxon>
        <taxon>spotted fever group</taxon>
    </lineage>
</organism>
<dbReference type="STRING" id="1105111.MCE_03870"/>
<name>H8K5A3_RICAG</name>
<evidence type="ECO:0000256" key="1">
    <source>
        <dbReference type="SAM" id="Phobius"/>
    </source>
</evidence>
<evidence type="ECO:0000259" key="2">
    <source>
        <dbReference type="PROSITE" id="PS51352"/>
    </source>
</evidence>
<dbReference type="InterPro" id="IPR036249">
    <property type="entry name" value="Thioredoxin-like_sf"/>
</dbReference>
<protein>
    <submittedName>
        <fullName evidence="3">Thiol:disulfide interchange protein dsbA</fullName>
    </submittedName>
</protein>
<dbReference type="AlphaFoldDB" id="H8K5A3"/>